<dbReference type="PANTHER" id="PTHR33223:SF10">
    <property type="entry name" value="AMINOTRANSFERASE-LIKE PLANT MOBILE DOMAIN-CONTAINING PROTEIN"/>
    <property type="match status" value="1"/>
</dbReference>
<organism evidence="2 3">
    <name type="scientific">Sesamum indicum</name>
    <name type="common">Oriental sesame</name>
    <name type="synonym">Sesamum orientale</name>
    <dbReference type="NCBI Taxonomy" id="4182"/>
    <lineage>
        <taxon>Eukaryota</taxon>
        <taxon>Viridiplantae</taxon>
        <taxon>Streptophyta</taxon>
        <taxon>Embryophyta</taxon>
        <taxon>Tracheophyta</taxon>
        <taxon>Spermatophyta</taxon>
        <taxon>Magnoliopsida</taxon>
        <taxon>eudicotyledons</taxon>
        <taxon>Gunneridae</taxon>
        <taxon>Pentapetalae</taxon>
        <taxon>asterids</taxon>
        <taxon>lamiids</taxon>
        <taxon>Lamiales</taxon>
        <taxon>Pedaliaceae</taxon>
        <taxon>Sesamum</taxon>
    </lineage>
</organism>
<dbReference type="GeneID" id="105178959"/>
<feature type="region of interest" description="Disordered" evidence="1">
    <location>
        <begin position="267"/>
        <end position="290"/>
    </location>
</feature>
<dbReference type="AlphaFoldDB" id="A0A6I9UKA9"/>
<evidence type="ECO:0000313" key="3">
    <source>
        <dbReference type="RefSeq" id="XP_011100847.1"/>
    </source>
</evidence>
<proteinExistence type="predicted"/>
<keyword evidence="2" id="KW-1185">Reference proteome</keyword>
<gene>
    <name evidence="3" type="primary">LOC105178959</name>
</gene>
<feature type="compositionally biased region" description="Basic and acidic residues" evidence="1">
    <location>
        <begin position="185"/>
        <end position="223"/>
    </location>
</feature>
<feature type="region of interest" description="Disordered" evidence="1">
    <location>
        <begin position="1"/>
        <end position="52"/>
    </location>
</feature>
<accession>A0A6I9UKA9</accession>
<dbReference type="Proteomes" id="UP000504604">
    <property type="component" value="Unplaced"/>
</dbReference>
<dbReference type="OrthoDB" id="913893at2759"/>
<dbReference type="RefSeq" id="XP_011100847.1">
    <property type="nucleotide sequence ID" value="XM_011102545.1"/>
</dbReference>
<feature type="compositionally biased region" description="Basic and acidic residues" evidence="1">
    <location>
        <begin position="269"/>
        <end position="285"/>
    </location>
</feature>
<feature type="compositionally biased region" description="Basic and acidic residues" evidence="1">
    <location>
        <begin position="41"/>
        <end position="52"/>
    </location>
</feature>
<dbReference type="PANTHER" id="PTHR33223">
    <property type="entry name" value="CCHC-TYPE DOMAIN-CONTAINING PROTEIN"/>
    <property type="match status" value="1"/>
</dbReference>
<name>A0A6I9UKA9_SESIN</name>
<dbReference type="InParanoid" id="A0A6I9UKA9"/>
<protein>
    <submittedName>
        <fullName evidence="3">Uncharacterized protein LOC105178959</fullName>
    </submittedName>
</protein>
<reference evidence="3" key="1">
    <citation type="submission" date="2025-08" db="UniProtKB">
        <authorList>
            <consortium name="RefSeq"/>
        </authorList>
    </citation>
    <scope>IDENTIFICATION</scope>
</reference>
<feature type="region of interest" description="Disordered" evidence="1">
    <location>
        <begin position="183"/>
        <end position="227"/>
    </location>
</feature>
<feature type="compositionally biased region" description="Basic and acidic residues" evidence="1">
    <location>
        <begin position="20"/>
        <end position="30"/>
    </location>
</feature>
<evidence type="ECO:0000313" key="2">
    <source>
        <dbReference type="Proteomes" id="UP000504604"/>
    </source>
</evidence>
<dbReference type="KEGG" id="sind:105178959"/>
<sequence length="349" mass="40049">MPQWNMKEGLRLRWSRRPRKDNSSKAENCRENLGNQASRSTEAEGRHRFRVPDLQRYDGTKDPYEHIAAFEMVMNLYGQPGPIMAKLFATTLTGKAQECKKKQKRSATHLFNICQRDDETLKSFMERFSNETLELQDLRIHMIVSILIHGLKKGPFTSALARDPSSDVEQVMALAQKYIDEEEMNAMKDSERREREQAYRRPHDTREDGGNRMKSDKPREPKYQPKYHNYAPLNMSREKAVLMVENCGKDIFANKFPVGARFVKTKSGGVDRERNPGLSKTDKVPANRSNAPTKGVIYTIVGGSSVGDSQRTQKRCARTLGSSREREFVLKVEEEEAISFDSSDRAYET</sequence>
<evidence type="ECO:0000256" key="1">
    <source>
        <dbReference type="SAM" id="MobiDB-lite"/>
    </source>
</evidence>